<dbReference type="InterPro" id="IPR012938">
    <property type="entry name" value="Glc/Sorbosone_DH"/>
</dbReference>
<comment type="caution">
    <text evidence="2">The sequence shown here is derived from an EMBL/GenBank/DDBJ whole genome shotgun (WGS) entry which is preliminary data.</text>
</comment>
<dbReference type="SUPFAM" id="SSF50952">
    <property type="entry name" value="Soluble quinoprotein glucose dehydrogenase"/>
    <property type="match status" value="1"/>
</dbReference>
<proteinExistence type="predicted"/>
<protein>
    <submittedName>
        <fullName evidence="2">HHIP-like protein 1</fullName>
    </submittedName>
</protein>
<sequence length="355" mass="39234">METLGLEPVLTARSFQSPTNLVQANDGQVWVSEQGGRVWIFNETNPDHTAVPEALDITDRVSSRGSEEGLLGMALDPEDQRHLYVYYSAANPRRSVVSRFTISTDNSSADPDSEMVILEVEQPYANHNGGQLAFGPDGYLYIGLGDGGAAGDPLGNGQDTSTLLGTILRIDVSEATFDHPYIIPPDNPFVADGVARGEIWAYGLRNPWRFAFDRDTAELWAGDVGQNRWEEIDLIERGADYGWNVLEGNHCFRTRDGCDRTGTVPPVWEYSLDGEPCSVIGGYIYRGSTIRWLNGAYVYGDFCSGKVFGLRYVDGEVMEHKQLLDTGMSIMSFAQDNNGELYLLSQQSGIYRLSN</sequence>
<keyword evidence="3" id="KW-1185">Reference proteome</keyword>
<dbReference type="EMBL" id="CASHTH010000408">
    <property type="protein sequence ID" value="CAI8000501.1"/>
    <property type="molecule type" value="Genomic_DNA"/>
</dbReference>
<dbReference type="Pfam" id="PF07995">
    <property type="entry name" value="GSDH"/>
    <property type="match status" value="1"/>
</dbReference>
<evidence type="ECO:0000313" key="2">
    <source>
        <dbReference type="EMBL" id="CAI8000501.1"/>
    </source>
</evidence>
<dbReference type="PANTHER" id="PTHR19328:SF75">
    <property type="entry name" value="ALDOSE SUGAR DEHYDROGENASE YLII"/>
    <property type="match status" value="1"/>
</dbReference>
<evidence type="ECO:0000313" key="3">
    <source>
        <dbReference type="Proteomes" id="UP001174909"/>
    </source>
</evidence>
<reference evidence="2" key="1">
    <citation type="submission" date="2023-03" db="EMBL/GenBank/DDBJ databases">
        <authorList>
            <person name="Steffen K."/>
            <person name="Cardenas P."/>
        </authorList>
    </citation>
    <scope>NUCLEOTIDE SEQUENCE</scope>
</reference>
<feature type="domain" description="Glucose/Sorbosone dehydrogenase" evidence="1">
    <location>
        <begin position="16"/>
        <end position="347"/>
    </location>
</feature>
<organism evidence="2 3">
    <name type="scientific">Geodia barretti</name>
    <name type="common">Barrett's horny sponge</name>
    <dbReference type="NCBI Taxonomy" id="519541"/>
    <lineage>
        <taxon>Eukaryota</taxon>
        <taxon>Metazoa</taxon>
        <taxon>Porifera</taxon>
        <taxon>Demospongiae</taxon>
        <taxon>Heteroscleromorpha</taxon>
        <taxon>Tetractinellida</taxon>
        <taxon>Astrophorina</taxon>
        <taxon>Geodiidae</taxon>
        <taxon>Geodia</taxon>
    </lineage>
</organism>
<evidence type="ECO:0000259" key="1">
    <source>
        <dbReference type="Pfam" id="PF07995"/>
    </source>
</evidence>
<dbReference type="AlphaFoldDB" id="A0AA35R1G7"/>
<accession>A0AA35R1G7</accession>
<dbReference type="Gene3D" id="2.120.10.30">
    <property type="entry name" value="TolB, C-terminal domain"/>
    <property type="match status" value="1"/>
</dbReference>
<dbReference type="Proteomes" id="UP001174909">
    <property type="component" value="Unassembled WGS sequence"/>
</dbReference>
<dbReference type="PANTHER" id="PTHR19328">
    <property type="entry name" value="HEDGEHOG-INTERACTING PROTEIN"/>
    <property type="match status" value="1"/>
</dbReference>
<name>A0AA35R1G7_GEOBA</name>
<gene>
    <name evidence="2" type="ORF">GBAR_LOCUS2966</name>
</gene>
<dbReference type="InterPro" id="IPR011042">
    <property type="entry name" value="6-blade_b-propeller_TolB-like"/>
</dbReference>
<dbReference type="InterPro" id="IPR011041">
    <property type="entry name" value="Quinoprot_gluc/sorb_DH_b-prop"/>
</dbReference>